<comment type="similarity">
    <text evidence="2">Belongs to the G-protein coupled receptor 2 family. Mth subfamily.</text>
</comment>
<evidence type="ECO:0000313" key="13">
    <source>
        <dbReference type="EMBL" id="CAH1099149.1"/>
    </source>
</evidence>
<evidence type="ECO:0000256" key="11">
    <source>
        <dbReference type="SAM" id="SignalP"/>
    </source>
</evidence>
<feature type="transmembrane region" description="Helical" evidence="10">
    <location>
        <begin position="200"/>
        <end position="219"/>
    </location>
</feature>
<dbReference type="PROSITE" id="PS50261">
    <property type="entry name" value="G_PROTEIN_RECEP_F2_4"/>
    <property type="match status" value="1"/>
</dbReference>
<dbReference type="GO" id="GO:0012505">
    <property type="term" value="C:endomembrane system"/>
    <property type="evidence" value="ECO:0007669"/>
    <property type="project" value="UniProtKB-SubCell"/>
</dbReference>
<evidence type="ECO:0000313" key="14">
    <source>
        <dbReference type="Proteomes" id="UP001153636"/>
    </source>
</evidence>
<feature type="chain" id="PRO_5040438834" description="G-protein coupled receptors family 2 profile 2 domain-containing protein" evidence="11">
    <location>
        <begin position="19"/>
        <end position="522"/>
    </location>
</feature>
<evidence type="ECO:0000259" key="12">
    <source>
        <dbReference type="PROSITE" id="PS50261"/>
    </source>
</evidence>
<sequence>MKSCSSIFFLSYFSFCFSQKSRPCPSSLTLDISNAVELPNNRGVFQQDNSIYNQSNYYMDDSGRRMGCLCNIKKCIRKCCGRDMYMNKTKGGTYKCIEKNGNFSIDFFTDKQPNHKLNLNNFSMIFGYDCPVGFNRIPVHSNKTIFMQENGTLYYDDGDLWKGLYHLDLYCVDLLNCEILAILCEPEDEQAEIQRTVNGIGLFISMPFLFITFLVYAILPERNLHRRGLMCYVICALAANITLLIIQSYPYKFPEVSCHLIGYLIIFFFLASFFWLNVMCFDMWLTFSSSIGFLSKKTEERKKFIIYSVYAWGTPLCFVLIVLIINTYAKQTAHYHPQIGILCFLKEGWPKFYYFYLPLTILVSLNIILFIATSIKIFKIKRATKMLKRTDSKIHTYEEEQKYKLYVKLIFAMGVNWIMEIISWAVVWKTEQTYAAIFYITDFTNAMYGFLIFLIFVFKKKIWRGLQKRYYEIIGKTDISPLTSDRTRTSKYSTNAIISAVNYDQTVNSSPRASEEIRLHRK</sequence>
<comment type="subcellular location">
    <subcellularLocation>
        <location evidence="1">Endomembrane system</location>
        <topology evidence="1">Multi-pass membrane protein</topology>
    </subcellularLocation>
</comment>
<dbReference type="PANTHER" id="PTHR47154:SF2">
    <property type="entry name" value="G-PROTEIN COUPLED RECEPTOR MTH-RELATED"/>
    <property type="match status" value="1"/>
</dbReference>
<dbReference type="GO" id="GO:0008528">
    <property type="term" value="F:G protein-coupled peptide receptor activity"/>
    <property type="evidence" value="ECO:0007669"/>
    <property type="project" value="TreeGrafter"/>
</dbReference>
<feature type="signal peptide" evidence="11">
    <location>
        <begin position="1"/>
        <end position="18"/>
    </location>
</feature>
<dbReference type="Gene3D" id="2.170.180.11">
    <property type="entry name" value="Methuselah ectodomain, domain 2"/>
    <property type="match status" value="1"/>
</dbReference>
<dbReference type="InterPro" id="IPR023311">
    <property type="entry name" value="Methusela_ecto_dom_2"/>
</dbReference>
<feature type="transmembrane region" description="Helical" evidence="10">
    <location>
        <begin position="304"/>
        <end position="325"/>
    </location>
</feature>
<keyword evidence="8" id="KW-0675">Receptor</keyword>
<dbReference type="SUPFAM" id="SSF63877">
    <property type="entry name" value="Methuselah ectodomain"/>
    <property type="match status" value="1"/>
</dbReference>
<feature type="transmembrane region" description="Helical" evidence="10">
    <location>
        <begin position="434"/>
        <end position="458"/>
    </location>
</feature>
<evidence type="ECO:0000256" key="10">
    <source>
        <dbReference type="SAM" id="Phobius"/>
    </source>
</evidence>
<evidence type="ECO:0000256" key="5">
    <source>
        <dbReference type="ARBA" id="ARBA00022989"/>
    </source>
</evidence>
<reference evidence="13" key="1">
    <citation type="submission" date="2022-01" db="EMBL/GenBank/DDBJ databases">
        <authorList>
            <person name="King R."/>
        </authorList>
    </citation>
    <scope>NUCLEOTIDE SEQUENCE</scope>
</reference>
<dbReference type="InterPro" id="IPR051384">
    <property type="entry name" value="Mth_GPCR"/>
</dbReference>
<dbReference type="OrthoDB" id="6134459at2759"/>
<dbReference type="Proteomes" id="UP001153636">
    <property type="component" value="Chromosome 1"/>
</dbReference>
<evidence type="ECO:0000256" key="8">
    <source>
        <dbReference type="ARBA" id="ARBA00023170"/>
    </source>
</evidence>
<feature type="transmembrane region" description="Helical" evidence="10">
    <location>
        <begin position="405"/>
        <end position="428"/>
    </location>
</feature>
<keyword evidence="3 10" id="KW-0812">Transmembrane</keyword>
<dbReference type="InterPro" id="IPR000832">
    <property type="entry name" value="GPCR_2_secretin-like"/>
</dbReference>
<keyword evidence="7 10" id="KW-0472">Membrane</keyword>
<evidence type="ECO:0000256" key="2">
    <source>
        <dbReference type="ARBA" id="ARBA00008979"/>
    </source>
</evidence>
<dbReference type="InterPro" id="IPR017981">
    <property type="entry name" value="GPCR_2-like_7TM"/>
</dbReference>
<evidence type="ECO:0000256" key="3">
    <source>
        <dbReference type="ARBA" id="ARBA00022692"/>
    </source>
</evidence>
<keyword evidence="6" id="KW-0297">G-protein coupled receptor</keyword>
<dbReference type="CDD" id="cd15039">
    <property type="entry name" value="7tmB3_Methuselah-like"/>
    <property type="match status" value="1"/>
</dbReference>
<evidence type="ECO:0000256" key="7">
    <source>
        <dbReference type="ARBA" id="ARBA00023136"/>
    </source>
</evidence>
<dbReference type="EMBL" id="OV651813">
    <property type="protein sequence ID" value="CAH1099149.1"/>
    <property type="molecule type" value="Genomic_DNA"/>
</dbReference>
<accession>A0A9P0CBZ3</accession>
<keyword evidence="4 11" id="KW-0732">Signal</keyword>
<dbReference type="Gene3D" id="1.20.1070.10">
    <property type="entry name" value="Rhodopsin 7-helix transmembrane proteins"/>
    <property type="match status" value="1"/>
</dbReference>
<dbReference type="Pfam" id="PF00002">
    <property type="entry name" value="7tm_2"/>
    <property type="match status" value="1"/>
</dbReference>
<evidence type="ECO:0000256" key="1">
    <source>
        <dbReference type="ARBA" id="ARBA00004127"/>
    </source>
</evidence>
<keyword evidence="14" id="KW-1185">Reference proteome</keyword>
<protein>
    <recommendedName>
        <fullName evidence="12">G-protein coupled receptors family 2 profile 2 domain-containing protein</fullName>
    </recommendedName>
</protein>
<dbReference type="PANTHER" id="PTHR47154">
    <property type="entry name" value="G-PROTEIN COUPLED RECEPTOR MTH-RELATED"/>
    <property type="match status" value="1"/>
</dbReference>
<dbReference type="GO" id="GO:0005886">
    <property type="term" value="C:plasma membrane"/>
    <property type="evidence" value="ECO:0007669"/>
    <property type="project" value="TreeGrafter"/>
</dbReference>
<dbReference type="InterPro" id="IPR036272">
    <property type="entry name" value="Methuselah_N_sf"/>
</dbReference>
<dbReference type="SUPFAM" id="SSF81321">
    <property type="entry name" value="Family A G protein-coupled receptor-like"/>
    <property type="match status" value="1"/>
</dbReference>
<feature type="transmembrane region" description="Helical" evidence="10">
    <location>
        <begin position="261"/>
        <end position="284"/>
    </location>
</feature>
<dbReference type="GO" id="GO:0007166">
    <property type="term" value="P:cell surface receptor signaling pathway"/>
    <property type="evidence" value="ECO:0007669"/>
    <property type="project" value="InterPro"/>
</dbReference>
<evidence type="ECO:0000256" key="4">
    <source>
        <dbReference type="ARBA" id="ARBA00022729"/>
    </source>
</evidence>
<keyword evidence="5 10" id="KW-1133">Transmembrane helix</keyword>
<evidence type="ECO:0000256" key="6">
    <source>
        <dbReference type="ARBA" id="ARBA00023040"/>
    </source>
</evidence>
<dbReference type="AlphaFoldDB" id="A0A9P0CBZ3"/>
<feature type="domain" description="G-protein coupled receptors family 2 profile 2" evidence="12">
    <location>
        <begin position="194"/>
        <end position="460"/>
    </location>
</feature>
<proteinExistence type="inferred from homology"/>
<name>A0A9P0CBZ3_9CUCU</name>
<organism evidence="13 14">
    <name type="scientific">Psylliodes chrysocephalus</name>
    <dbReference type="NCBI Taxonomy" id="3402493"/>
    <lineage>
        <taxon>Eukaryota</taxon>
        <taxon>Metazoa</taxon>
        <taxon>Ecdysozoa</taxon>
        <taxon>Arthropoda</taxon>
        <taxon>Hexapoda</taxon>
        <taxon>Insecta</taxon>
        <taxon>Pterygota</taxon>
        <taxon>Neoptera</taxon>
        <taxon>Endopterygota</taxon>
        <taxon>Coleoptera</taxon>
        <taxon>Polyphaga</taxon>
        <taxon>Cucujiformia</taxon>
        <taxon>Chrysomeloidea</taxon>
        <taxon>Chrysomelidae</taxon>
        <taxon>Galerucinae</taxon>
        <taxon>Alticini</taxon>
        <taxon>Psylliodes</taxon>
    </lineage>
</organism>
<feature type="transmembrane region" description="Helical" evidence="10">
    <location>
        <begin position="231"/>
        <end position="249"/>
    </location>
</feature>
<feature type="transmembrane region" description="Helical" evidence="10">
    <location>
        <begin position="354"/>
        <end position="378"/>
    </location>
</feature>
<gene>
    <name evidence="13" type="ORF">PSYICH_LOCUS73</name>
</gene>
<keyword evidence="9" id="KW-0807">Transducer</keyword>
<evidence type="ECO:0000256" key="9">
    <source>
        <dbReference type="ARBA" id="ARBA00023224"/>
    </source>
</evidence>